<keyword evidence="8 17" id="KW-0720">Serine protease</keyword>
<dbReference type="InterPro" id="IPR032815">
    <property type="entry name" value="S8_pro-domain"/>
</dbReference>
<keyword evidence="11" id="KW-0325">Glycoprotein</keyword>
<dbReference type="PROSITE" id="PS51829">
    <property type="entry name" value="P_HOMO_B"/>
    <property type="match status" value="1"/>
</dbReference>
<gene>
    <name evidence="21" type="ORF">BOX15_Mlig006099g3</name>
</gene>
<dbReference type="InterPro" id="IPR022398">
    <property type="entry name" value="Peptidase_S8_His-AS"/>
</dbReference>
<dbReference type="STRING" id="282301.A0A267DKQ0"/>
<dbReference type="GO" id="GO:0016486">
    <property type="term" value="P:peptide hormone processing"/>
    <property type="evidence" value="ECO:0007669"/>
    <property type="project" value="TreeGrafter"/>
</dbReference>
<evidence type="ECO:0000259" key="20">
    <source>
        <dbReference type="PROSITE" id="PS51829"/>
    </source>
</evidence>
<dbReference type="Proteomes" id="UP000215902">
    <property type="component" value="Unassembled WGS sequence"/>
</dbReference>
<evidence type="ECO:0000256" key="11">
    <source>
        <dbReference type="ARBA" id="ARBA00023180"/>
    </source>
</evidence>
<dbReference type="PANTHER" id="PTHR42884:SF13">
    <property type="entry name" value="NEUROENDOCRINE CONVERTASE 2"/>
    <property type="match status" value="1"/>
</dbReference>
<dbReference type="InterPro" id="IPR015500">
    <property type="entry name" value="Peptidase_S8_subtilisin-rel"/>
</dbReference>
<evidence type="ECO:0000256" key="10">
    <source>
        <dbReference type="ARBA" id="ARBA00023157"/>
    </source>
</evidence>
<dbReference type="FunFam" id="2.60.120.260:FF:000020">
    <property type="entry name" value="neuroendocrine convertase 2"/>
    <property type="match status" value="1"/>
</dbReference>
<dbReference type="SUPFAM" id="SSF49785">
    <property type="entry name" value="Galactose-binding domain-like"/>
    <property type="match status" value="1"/>
</dbReference>
<dbReference type="PROSITE" id="PS51892">
    <property type="entry name" value="SUBTILASE"/>
    <property type="match status" value="1"/>
</dbReference>
<keyword evidence="9" id="KW-0865">Zymogen</keyword>
<evidence type="ECO:0000256" key="3">
    <source>
        <dbReference type="ARBA" id="ARBA00022525"/>
    </source>
</evidence>
<dbReference type="Pfam" id="PF00082">
    <property type="entry name" value="Peptidase_S8"/>
    <property type="match status" value="1"/>
</dbReference>
<keyword evidence="6 19" id="KW-0732">Signal</keyword>
<dbReference type="InterPro" id="IPR036852">
    <property type="entry name" value="Peptidase_S8/S53_dom_sf"/>
</dbReference>
<dbReference type="CDD" id="cd04059">
    <property type="entry name" value="Peptidases_S8_Protein_convertases_Kexins_Furin-like"/>
    <property type="match status" value="1"/>
</dbReference>
<evidence type="ECO:0000256" key="4">
    <source>
        <dbReference type="ARBA" id="ARBA00022670"/>
    </source>
</evidence>
<keyword evidence="7 17" id="KW-0378">Hydrolase</keyword>
<dbReference type="GO" id="GO:0004252">
    <property type="term" value="F:serine-type endopeptidase activity"/>
    <property type="evidence" value="ECO:0007669"/>
    <property type="project" value="UniProtKB-UniRule"/>
</dbReference>
<dbReference type="InterPro" id="IPR008979">
    <property type="entry name" value="Galactose-bd-like_sf"/>
</dbReference>
<keyword evidence="4 17" id="KW-0645">Protease</keyword>
<dbReference type="PROSITE" id="PS00138">
    <property type="entry name" value="SUBTILASE_SER"/>
    <property type="match status" value="1"/>
</dbReference>
<dbReference type="Pfam" id="PF16470">
    <property type="entry name" value="S8_pro-domain"/>
    <property type="match status" value="1"/>
</dbReference>
<dbReference type="PROSITE" id="PS00137">
    <property type="entry name" value="SUBTILASE_HIS"/>
    <property type="match status" value="1"/>
</dbReference>
<dbReference type="InterPro" id="IPR038466">
    <property type="entry name" value="S8_pro-domain_sf"/>
</dbReference>
<protein>
    <recommendedName>
        <fullName evidence="14">Neuroendocrine convertase 2</fullName>
        <ecNumber evidence="13">3.4.21.94</ecNumber>
    </recommendedName>
    <alternativeName>
        <fullName evidence="15">Prohormone convertase 2</fullName>
    </alternativeName>
</protein>
<dbReference type="GO" id="GO:0043005">
    <property type="term" value="C:neuron projection"/>
    <property type="evidence" value="ECO:0007669"/>
    <property type="project" value="TreeGrafter"/>
</dbReference>
<dbReference type="FunFam" id="3.40.50.200:FF:000021">
    <property type="entry name" value="Proprotein convertase subtilisin/kexin type 5a"/>
    <property type="match status" value="1"/>
</dbReference>
<keyword evidence="3" id="KW-0964">Secreted</keyword>
<feature type="domain" description="P/Homo B" evidence="20">
    <location>
        <begin position="491"/>
        <end position="632"/>
    </location>
</feature>
<evidence type="ECO:0000256" key="6">
    <source>
        <dbReference type="ARBA" id="ARBA00022729"/>
    </source>
</evidence>
<dbReference type="OrthoDB" id="300641at2759"/>
<dbReference type="GO" id="GO:0005615">
    <property type="term" value="C:extracellular space"/>
    <property type="evidence" value="ECO:0007669"/>
    <property type="project" value="TreeGrafter"/>
</dbReference>
<evidence type="ECO:0000313" key="21">
    <source>
        <dbReference type="EMBL" id="PAA49888.1"/>
    </source>
</evidence>
<evidence type="ECO:0000256" key="1">
    <source>
        <dbReference type="ARBA" id="ARBA00004613"/>
    </source>
</evidence>
<dbReference type="InterPro" id="IPR034182">
    <property type="entry name" value="Kexin/furin"/>
</dbReference>
<dbReference type="Gene3D" id="3.30.70.850">
    <property type="entry name" value="Peptidase S8, pro-domain"/>
    <property type="match status" value="1"/>
</dbReference>
<evidence type="ECO:0000256" key="16">
    <source>
        <dbReference type="PIRSR" id="PIRSR615500-1"/>
    </source>
</evidence>
<dbReference type="Gene3D" id="3.40.50.200">
    <property type="entry name" value="Peptidase S8/S53 domain"/>
    <property type="match status" value="1"/>
</dbReference>
<comment type="similarity">
    <text evidence="2">Belongs to the peptidase S8 family. Furin subfamily.</text>
</comment>
<organism evidence="21 22">
    <name type="scientific">Macrostomum lignano</name>
    <dbReference type="NCBI Taxonomy" id="282301"/>
    <lineage>
        <taxon>Eukaryota</taxon>
        <taxon>Metazoa</taxon>
        <taxon>Spiralia</taxon>
        <taxon>Lophotrochozoa</taxon>
        <taxon>Platyhelminthes</taxon>
        <taxon>Rhabditophora</taxon>
        <taxon>Macrostomorpha</taxon>
        <taxon>Macrostomida</taxon>
        <taxon>Macrostomidae</taxon>
        <taxon>Macrostomum</taxon>
    </lineage>
</organism>
<dbReference type="InterPro" id="IPR000209">
    <property type="entry name" value="Peptidase_S8/S53_dom"/>
</dbReference>
<feature type="signal peptide" evidence="19">
    <location>
        <begin position="1"/>
        <end position="18"/>
    </location>
</feature>
<reference evidence="21 22" key="1">
    <citation type="submission" date="2017-06" db="EMBL/GenBank/DDBJ databases">
        <title>A platform for efficient transgenesis in Macrostomum lignano, a flatworm model organism for stem cell research.</title>
        <authorList>
            <person name="Berezikov E."/>
        </authorList>
    </citation>
    <scope>NUCLEOTIDE SEQUENCE [LARGE SCALE GENOMIC DNA]</scope>
    <source>
        <strain evidence="21">DV1</strain>
        <tissue evidence="21">Whole organism</tissue>
    </source>
</reference>
<feature type="active site" description="Charge relay system" evidence="16 17">
    <location>
        <position position="196"/>
    </location>
</feature>
<evidence type="ECO:0000256" key="8">
    <source>
        <dbReference type="ARBA" id="ARBA00022825"/>
    </source>
</evidence>
<dbReference type="SUPFAM" id="SSF52743">
    <property type="entry name" value="Subtilisin-like"/>
    <property type="match status" value="1"/>
</dbReference>
<evidence type="ECO:0000256" key="2">
    <source>
        <dbReference type="ARBA" id="ARBA00005325"/>
    </source>
</evidence>
<name>A0A267DKQ0_9PLAT</name>
<evidence type="ECO:0000256" key="5">
    <source>
        <dbReference type="ARBA" id="ARBA00022685"/>
    </source>
</evidence>
<evidence type="ECO:0000313" key="22">
    <source>
        <dbReference type="Proteomes" id="UP000215902"/>
    </source>
</evidence>
<feature type="region of interest" description="Disordered" evidence="18">
    <location>
        <begin position="121"/>
        <end position="148"/>
    </location>
</feature>
<comment type="caution">
    <text evidence="21">The sequence shown here is derived from an EMBL/GenBank/DDBJ whole genome shotgun (WGS) entry which is preliminary data.</text>
</comment>
<comment type="catalytic activity">
    <reaction evidence="12">
        <text>Release of protein hormones and neuropeptides from their precursors, generally by hydrolysis of -Lys-Arg-|- bonds.</text>
        <dbReference type="EC" id="3.4.21.94"/>
    </reaction>
</comment>
<dbReference type="Gene3D" id="2.60.120.260">
    <property type="entry name" value="Galactose-binding domain-like"/>
    <property type="match status" value="1"/>
</dbReference>
<evidence type="ECO:0000256" key="18">
    <source>
        <dbReference type="SAM" id="MobiDB-lite"/>
    </source>
</evidence>
<evidence type="ECO:0000256" key="7">
    <source>
        <dbReference type="ARBA" id="ARBA00022801"/>
    </source>
</evidence>
<evidence type="ECO:0000256" key="9">
    <source>
        <dbReference type="ARBA" id="ARBA00023145"/>
    </source>
</evidence>
<dbReference type="PANTHER" id="PTHR42884">
    <property type="entry name" value="PROPROTEIN CONVERTASE SUBTILISIN/KEXIN-RELATED"/>
    <property type="match status" value="1"/>
</dbReference>
<sequence length="657" mass="71811">MLRLCLCLLVVGTTAVRANSAVYTKDIHLVVKTSAGDPDGEAAARRVTADINGLQLVRRHLGEDLEFHAVHDDIPEADSNARDDIINAIAQHPDVKSATQQQGFRRNKRGFRASSSKVKNIAVSNPNGRNNTTATMGGSTNRTEQQLPDPNDPLFEKAWFLKNTGQSWGTPGLDLNVLPVWEAGYIGRNVTVAIVDDGIDYLHPDLAESYNAEASFDFNSNDPYPFPKYADYRFNSHGTRCAGEVSAKRNNRICSVGVAPGSRVAGLRILDQLYITDLLEAAAMSHRRDIIDIYSASWGPTDDGKTLDGPLKETSRVLRDGITLGRGGLGSIFVWASGNGGPKDDCNCDGYTGSMWTISINSVTNDGSPATYGESCSSTLASTFSTGRGAGLDAGVATVDLYGFCTLYHSGTSAAAPEAAGVFALALEANPRLTWRDMQHLVVLTSQKRGLQDESRGHKWERNAAGLKFHHLYGFGVLDAGAMVEMAQIWRPLPKRFECTAGRVAQPVYFDVRQEVELTIDSNGCDFDSKSRVRFIEHVQAFVTLRASRRGDVLLFLTSPSNTTSMLLGRRPMDSDSKKGFTDWPFMTTHMWGESAAGQWTLRAEMSASSANYTQHGLITDWTLVIHGTQDPPYRDIPDKPGSTIAQVKRIQREHLS</sequence>
<feature type="active site" description="Charge relay system" evidence="16 17">
    <location>
        <position position="237"/>
    </location>
</feature>
<keyword evidence="10" id="KW-1015">Disulfide bond</keyword>
<dbReference type="PROSITE" id="PS00136">
    <property type="entry name" value="SUBTILASE_ASP"/>
    <property type="match status" value="1"/>
</dbReference>
<dbReference type="InterPro" id="IPR002884">
    <property type="entry name" value="P_dom"/>
</dbReference>
<feature type="chain" id="PRO_5012786124" description="Neuroendocrine convertase 2" evidence="19">
    <location>
        <begin position="19"/>
        <end position="657"/>
    </location>
</feature>
<comment type="subcellular location">
    <subcellularLocation>
        <location evidence="1">Secreted</location>
    </subcellularLocation>
</comment>
<keyword evidence="22" id="KW-1185">Reference proteome</keyword>
<evidence type="ECO:0000256" key="13">
    <source>
        <dbReference type="ARBA" id="ARBA00039000"/>
    </source>
</evidence>
<evidence type="ECO:0000256" key="14">
    <source>
        <dbReference type="ARBA" id="ARBA00039626"/>
    </source>
</evidence>
<dbReference type="AlphaFoldDB" id="A0A267DKQ0"/>
<dbReference type="PRINTS" id="PR00723">
    <property type="entry name" value="SUBTILISIN"/>
</dbReference>
<dbReference type="InterPro" id="IPR023827">
    <property type="entry name" value="Peptidase_S8_Asp-AS"/>
</dbReference>
<keyword evidence="5" id="KW-0165">Cleavage on pair of basic residues</keyword>
<evidence type="ECO:0000256" key="15">
    <source>
        <dbReference type="ARBA" id="ARBA00042708"/>
    </source>
</evidence>
<dbReference type="GO" id="GO:0016020">
    <property type="term" value="C:membrane"/>
    <property type="evidence" value="ECO:0007669"/>
    <property type="project" value="TreeGrafter"/>
</dbReference>
<feature type="active site" description="Charge relay system" evidence="16 17">
    <location>
        <position position="413"/>
    </location>
</feature>
<dbReference type="EC" id="3.4.21.94" evidence="13"/>
<dbReference type="InterPro" id="IPR023828">
    <property type="entry name" value="Peptidase_S8_Ser-AS"/>
</dbReference>
<dbReference type="Pfam" id="PF01483">
    <property type="entry name" value="P_proprotein"/>
    <property type="match status" value="1"/>
</dbReference>
<evidence type="ECO:0000256" key="12">
    <source>
        <dbReference type="ARBA" id="ARBA00036323"/>
    </source>
</evidence>
<evidence type="ECO:0000256" key="19">
    <source>
        <dbReference type="SAM" id="SignalP"/>
    </source>
</evidence>
<dbReference type="EMBL" id="NIVC01003770">
    <property type="protein sequence ID" value="PAA49888.1"/>
    <property type="molecule type" value="Genomic_DNA"/>
</dbReference>
<accession>A0A267DKQ0</accession>
<proteinExistence type="inferred from homology"/>
<evidence type="ECO:0000256" key="17">
    <source>
        <dbReference type="PROSITE-ProRule" id="PRU01240"/>
    </source>
</evidence>